<dbReference type="Pfam" id="PF00912">
    <property type="entry name" value="Transgly"/>
    <property type="match status" value="1"/>
</dbReference>
<evidence type="ECO:0000256" key="9">
    <source>
        <dbReference type="ARBA" id="ARBA00022960"/>
    </source>
</evidence>
<comment type="similarity">
    <text evidence="3">In the N-terminal section; belongs to the glycosyltransferase 51 family.</text>
</comment>
<keyword evidence="5" id="KW-0645">Protease</keyword>
<proteinExistence type="inferred from homology"/>
<dbReference type="EMBL" id="SNZR01000017">
    <property type="protein sequence ID" value="TDR85460.1"/>
    <property type="molecule type" value="Genomic_DNA"/>
</dbReference>
<feature type="domain" description="Penicillin-binding protein transpeptidase" evidence="16">
    <location>
        <begin position="718"/>
        <end position="854"/>
    </location>
</feature>
<dbReference type="PANTHER" id="PTHR32282:SF33">
    <property type="entry name" value="PEPTIDOGLYCAN GLYCOSYLTRANSFERASE"/>
    <property type="match status" value="1"/>
</dbReference>
<name>A0A4R7BJB2_9HYPH</name>
<feature type="region of interest" description="Disordered" evidence="15">
    <location>
        <begin position="445"/>
        <end position="485"/>
    </location>
</feature>
<dbReference type="InterPro" id="IPR050396">
    <property type="entry name" value="Glycosyltr_51/Transpeptidase"/>
</dbReference>
<keyword evidence="4 18" id="KW-0121">Carboxypeptidase</keyword>
<keyword evidence="8" id="KW-0378">Hydrolase</keyword>
<organism evidence="18 19">
    <name type="scientific">Enterovirga rhinocerotis</name>
    <dbReference type="NCBI Taxonomy" id="1339210"/>
    <lineage>
        <taxon>Bacteria</taxon>
        <taxon>Pseudomonadati</taxon>
        <taxon>Pseudomonadota</taxon>
        <taxon>Alphaproteobacteria</taxon>
        <taxon>Hyphomicrobiales</taxon>
        <taxon>Methylobacteriaceae</taxon>
        <taxon>Enterovirga</taxon>
    </lineage>
</organism>
<protein>
    <submittedName>
        <fullName evidence="18">Membrane carboxypeptidase/penicillin-binding protein</fullName>
    </submittedName>
</protein>
<comment type="catalytic activity">
    <reaction evidence="13">
        <text>Preferential cleavage: (Ac)2-L-Lys-D-Ala-|-D-Ala. Also transpeptidation of peptidyl-alanyl moieties that are N-acyl substituents of D-alanine.</text>
        <dbReference type="EC" id="3.4.16.4"/>
    </reaction>
</comment>
<dbReference type="InterPro" id="IPR012338">
    <property type="entry name" value="Beta-lactam/transpept-like"/>
</dbReference>
<keyword evidence="19" id="KW-1185">Reference proteome</keyword>
<dbReference type="GO" id="GO:0008360">
    <property type="term" value="P:regulation of cell shape"/>
    <property type="evidence" value="ECO:0007669"/>
    <property type="project" value="UniProtKB-KW"/>
</dbReference>
<evidence type="ECO:0000256" key="12">
    <source>
        <dbReference type="ARBA" id="ARBA00023316"/>
    </source>
</evidence>
<keyword evidence="12" id="KW-0961">Cell wall biogenesis/degradation</keyword>
<keyword evidence="7" id="KW-0808">Transferase</keyword>
<dbReference type="InterPro" id="IPR001264">
    <property type="entry name" value="Glyco_trans_51"/>
</dbReference>
<evidence type="ECO:0000259" key="16">
    <source>
        <dbReference type="Pfam" id="PF00905"/>
    </source>
</evidence>
<sequence>MSTLLIKLFATALTFSQVTTRPDSIRTSFDPVRDQAAVSQSLTDGCTHLRKAFDVEDINVDELIATAMEDPKAVAGDTTMLKGLDFKDLELSYRQFCKGSPVERQVVDLGEVIRAYNEAMADLPDVAKLKGFRMPGASTVLDGQGERYTEIFPPDGRRAWVPLRDIPEIVRKAFVAAEDKRFFQHGGIDERGVIRAFMTNLASSGRPQGGSTITQQVVKNILVGDDITYQRKMREMVLAARLERILGKDEILEIYLNAIYLGRSSWGVEMAARSFFGKSVGALDLREAALLATLPKGPNYYDPERHPERSRQRLAYVLTRLLDDGVIDDAKRAAVLAEKPTLIAASRSRRDSGFYVLDHLTREARTFAGVESLTASSYTVRSTIDPALQRATEAALQDGLARYELGTGRFRFEEPEGNLGAAIERLKANPPAAAATVAPAPAIAPAPESETRITSIDPPANPPARRGRRKAAAVPPKATSVAPGPKPDWLRALEAWRAPLYDVHWPSAVVLDARPGSLKVGLADGRILPLQAWREGRKLKLHDVVLVRVSGGKGGGRAELRVRPSVQGAAIVLENRTGRILAMTGGFSYPLSQLNRATQAVRQPGSTLKPLAYLAALAHGVQPNTLLWDRAVTLPPIGGVGDSWTPRNADRSESGLTTLRRALESSKNQVTAGLLDGVIEQRPEDSLQRVCNLALEAELYAECERYYPFVLGAQPVRPIDLAVLYAAIANEGIRPSPHVLESVAEGDRVLYRREARAPVAIRSADNVAFYQLKTMLQGVVSRGTARSMRGLAPYVGGKTGTSENENDAWFAGFSNDVSIVVWVGNDNADGKRRTLGRGQTGGKVAVPIFEAIMKASWASRPRTPLAPPSPEARQLLADVRIDLRSGERSAGGGFVEHLRRSASGAIVDTQHRFVGRGEVYAQRDGPSEDGDDNPYGYGYGQPDPLDTEAPSFAPRRGTPLEADSDWYRQDPSRYAWPGDAQPRRRPRRVDPEYLWAPRDIY</sequence>
<dbReference type="Gene3D" id="3.40.710.10">
    <property type="entry name" value="DD-peptidase/beta-lactamase superfamily"/>
    <property type="match status" value="1"/>
</dbReference>
<keyword evidence="6" id="KW-0328">Glycosyltransferase</keyword>
<evidence type="ECO:0000256" key="11">
    <source>
        <dbReference type="ARBA" id="ARBA00023268"/>
    </source>
</evidence>
<evidence type="ECO:0000256" key="1">
    <source>
        <dbReference type="ARBA" id="ARBA00004752"/>
    </source>
</evidence>
<gene>
    <name evidence="18" type="ORF">EV668_4582</name>
</gene>
<feature type="domain" description="Glycosyl transferase family 51" evidence="17">
    <location>
        <begin position="155"/>
        <end position="321"/>
    </location>
</feature>
<feature type="region of interest" description="Disordered" evidence="15">
    <location>
        <begin position="917"/>
        <end position="991"/>
    </location>
</feature>
<dbReference type="GO" id="GO:0008658">
    <property type="term" value="F:penicillin binding"/>
    <property type="evidence" value="ECO:0007669"/>
    <property type="project" value="InterPro"/>
</dbReference>
<feature type="compositionally biased region" description="Low complexity" evidence="15">
    <location>
        <begin position="933"/>
        <end position="944"/>
    </location>
</feature>
<dbReference type="InterPro" id="IPR036950">
    <property type="entry name" value="PBP_transglycosylase"/>
</dbReference>
<evidence type="ECO:0000256" key="10">
    <source>
        <dbReference type="ARBA" id="ARBA00022984"/>
    </source>
</evidence>
<evidence type="ECO:0000256" key="7">
    <source>
        <dbReference type="ARBA" id="ARBA00022679"/>
    </source>
</evidence>
<evidence type="ECO:0000256" key="13">
    <source>
        <dbReference type="ARBA" id="ARBA00034000"/>
    </source>
</evidence>
<dbReference type="InterPro" id="IPR023346">
    <property type="entry name" value="Lysozyme-like_dom_sf"/>
</dbReference>
<evidence type="ECO:0000259" key="17">
    <source>
        <dbReference type="Pfam" id="PF00912"/>
    </source>
</evidence>
<keyword evidence="10" id="KW-0573">Peptidoglycan synthesis</keyword>
<dbReference type="PANTHER" id="PTHR32282">
    <property type="entry name" value="BINDING PROTEIN TRANSPEPTIDASE, PUTATIVE-RELATED"/>
    <property type="match status" value="1"/>
</dbReference>
<dbReference type="FunFam" id="1.10.3810.10:FF:000001">
    <property type="entry name" value="Penicillin-binding protein 1A"/>
    <property type="match status" value="1"/>
</dbReference>
<dbReference type="AlphaFoldDB" id="A0A4R7BJB2"/>
<dbReference type="GO" id="GO:0009252">
    <property type="term" value="P:peptidoglycan biosynthetic process"/>
    <property type="evidence" value="ECO:0007669"/>
    <property type="project" value="UniProtKB-UniPathway"/>
</dbReference>
<dbReference type="GO" id="GO:0008955">
    <property type="term" value="F:peptidoglycan glycosyltransferase activity"/>
    <property type="evidence" value="ECO:0007669"/>
    <property type="project" value="UniProtKB-EC"/>
</dbReference>
<dbReference type="GO" id="GO:0071555">
    <property type="term" value="P:cell wall organization"/>
    <property type="evidence" value="ECO:0007669"/>
    <property type="project" value="UniProtKB-KW"/>
</dbReference>
<keyword evidence="11" id="KW-0511">Multifunctional enzyme</keyword>
<dbReference type="Pfam" id="PF00905">
    <property type="entry name" value="Transpeptidase"/>
    <property type="match status" value="2"/>
</dbReference>
<dbReference type="UniPathway" id="UPA00219"/>
<keyword evidence="9" id="KW-0133">Cell shape</keyword>
<comment type="similarity">
    <text evidence="2">In the C-terminal section; belongs to the transpeptidase family.</text>
</comment>
<evidence type="ECO:0000313" key="18">
    <source>
        <dbReference type="EMBL" id="TDR85460.1"/>
    </source>
</evidence>
<dbReference type="GO" id="GO:0009002">
    <property type="term" value="F:serine-type D-Ala-D-Ala carboxypeptidase activity"/>
    <property type="evidence" value="ECO:0007669"/>
    <property type="project" value="UniProtKB-EC"/>
</dbReference>
<evidence type="ECO:0000256" key="2">
    <source>
        <dbReference type="ARBA" id="ARBA00007090"/>
    </source>
</evidence>
<comment type="caution">
    <text evidence="18">The sequence shown here is derived from an EMBL/GenBank/DDBJ whole genome shotgun (WGS) entry which is preliminary data.</text>
</comment>
<feature type="domain" description="Penicillin-binding protein transpeptidase" evidence="16">
    <location>
        <begin position="568"/>
        <end position="672"/>
    </location>
</feature>
<evidence type="ECO:0000256" key="15">
    <source>
        <dbReference type="SAM" id="MobiDB-lite"/>
    </source>
</evidence>
<comment type="pathway">
    <text evidence="1">Cell wall biogenesis; peptidoglycan biosynthesis.</text>
</comment>
<comment type="catalytic activity">
    <reaction evidence="14">
        <text>[GlcNAc-(1-&gt;4)-Mur2Ac(oyl-L-Ala-gamma-D-Glu-L-Lys-D-Ala-D-Ala)](n)-di-trans,octa-cis-undecaprenyl diphosphate + beta-D-GlcNAc-(1-&gt;4)-Mur2Ac(oyl-L-Ala-gamma-D-Glu-L-Lys-D-Ala-D-Ala)-di-trans,octa-cis-undecaprenyl diphosphate = [GlcNAc-(1-&gt;4)-Mur2Ac(oyl-L-Ala-gamma-D-Glu-L-Lys-D-Ala-D-Ala)](n+1)-di-trans,octa-cis-undecaprenyl diphosphate + di-trans,octa-cis-undecaprenyl diphosphate + H(+)</text>
        <dbReference type="Rhea" id="RHEA:23708"/>
        <dbReference type="Rhea" id="RHEA-COMP:9602"/>
        <dbReference type="Rhea" id="RHEA-COMP:9603"/>
        <dbReference type="ChEBI" id="CHEBI:15378"/>
        <dbReference type="ChEBI" id="CHEBI:58405"/>
        <dbReference type="ChEBI" id="CHEBI:60033"/>
        <dbReference type="ChEBI" id="CHEBI:78435"/>
        <dbReference type="EC" id="2.4.99.28"/>
    </reaction>
</comment>
<evidence type="ECO:0000256" key="6">
    <source>
        <dbReference type="ARBA" id="ARBA00022676"/>
    </source>
</evidence>
<evidence type="ECO:0000256" key="5">
    <source>
        <dbReference type="ARBA" id="ARBA00022670"/>
    </source>
</evidence>
<evidence type="ECO:0000256" key="4">
    <source>
        <dbReference type="ARBA" id="ARBA00022645"/>
    </source>
</evidence>
<dbReference type="RefSeq" id="WP_133774483.1">
    <property type="nucleotide sequence ID" value="NZ_SNZR01000017.1"/>
</dbReference>
<dbReference type="GO" id="GO:0030288">
    <property type="term" value="C:outer membrane-bounded periplasmic space"/>
    <property type="evidence" value="ECO:0007669"/>
    <property type="project" value="TreeGrafter"/>
</dbReference>
<dbReference type="GO" id="GO:0006508">
    <property type="term" value="P:proteolysis"/>
    <property type="evidence" value="ECO:0007669"/>
    <property type="project" value="UniProtKB-KW"/>
</dbReference>
<dbReference type="Gene3D" id="1.10.3810.10">
    <property type="entry name" value="Biosynthetic peptidoglycan transglycosylase-like"/>
    <property type="match status" value="1"/>
</dbReference>
<evidence type="ECO:0000256" key="3">
    <source>
        <dbReference type="ARBA" id="ARBA00007739"/>
    </source>
</evidence>
<dbReference type="Proteomes" id="UP000295122">
    <property type="component" value="Unassembled WGS sequence"/>
</dbReference>
<evidence type="ECO:0000256" key="14">
    <source>
        <dbReference type="ARBA" id="ARBA00049902"/>
    </source>
</evidence>
<dbReference type="SUPFAM" id="SSF56601">
    <property type="entry name" value="beta-lactamase/transpeptidase-like"/>
    <property type="match status" value="1"/>
</dbReference>
<reference evidence="18 19" key="1">
    <citation type="submission" date="2019-03" db="EMBL/GenBank/DDBJ databases">
        <title>Genomic Encyclopedia of Type Strains, Phase IV (KMG-IV): sequencing the most valuable type-strain genomes for metagenomic binning, comparative biology and taxonomic classification.</title>
        <authorList>
            <person name="Goeker M."/>
        </authorList>
    </citation>
    <scope>NUCLEOTIDE SEQUENCE [LARGE SCALE GENOMIC DNA]</scope>
    <source>
        <strain evidence="18 19">DSM 25903</strain>
    </source>
</reference>
<dbReference type="InterPro" id="IPR001460">
    <property type="entry name" value="PCN-bd_Tpept"/>
</dbReference>
<dbReference type="OrthoDB" id="9766909at2"/>
<evidence type="ECO:0000256" key="8">
    <source>
        <dbReference type="ARBA" id="ARBA00022801"/>
    </source>
</evidence>
<evidence type="ECO:0000313" key="19">
    <source>
        <dbReference type="Proteomes" id="UP000295122"/>
    </source>
</evidence>
<accession>A0A4R7BJB2</accession>
<dbReference type="SUPFAM" id="SSF53955">
    <property type="entry name" value="Lysozyme-like"/>
    <property type="match status" value="1"/>
</dbReference>